<dbReference type="AlphaFoldDB" id="A0A9W9ZK03"/>
<reference evidence="1" key="1">
    <citation type="submission" date="2023-01" db="EMBL/GenBank/DDBJ databases">
        <title>Genome assembly of the deep-sea coral Lophelia pertusa.</title>
        <authorList>
            <person name="Herrera S."/>
            <person name="Cordes E."/>
        </authorList>
    </citation>
    <scope>NUCLEOTIDE SEQUENCE</scope>
    <source>
        <strain evidence="1">USNM1676648</strain>
        <tissue evidence="1">Polyp</tissue>
    </source>
</reference>
<gene>
    <name evidence="1" type="ORF">OS493_001549</name>
</gene>
<accession>A0A9W9ZK03</accession>
<keyword evidence="2" id="KW-1185">Reference proteome</keyword>
<sequence length="358" mass="41672">MSLYACFVLVVAVGSILITGALVYVHNTFPHRNSFREESRTAYTFNGNEEMSVDFTASRMTGALPTLKPFLYLTQTEECLPSNLASSIGYNETCNCDVIVLSYQTECTERRPSHVTYMFDPRSTWGSGRNMLYFTALGRSPGYHYYIFIDDDATLTFNDFTPPEMKKVQQPFRAVEEWLLDYEPAVGVLDYTVHHGARWTFERKQLLCDNKEFSLVLPTVCFDAIFHAFHYKAIGHILPYETSYDEQSWWASELHIMSVLELKFRGQALLFVPVTVENPKHRDYPRSIEHFDAKWRTFIEQIQQEAPTVYKNQAIFKQFKEGLMLYTLNSSTYCMKVTRHLPIMPYAHFRRDETSQVK</sequence>
<protein>
    <submittedName>
        <fullName evidence="1">Uncharacterized protein</fullName>
    </submittedName>
</protein>
<evidence type="ECO:0000313" key="2">
    <source>
        <dbReference type="Proteomes" id="UP001163046"/>
    </source>
</evidence>
<comment type="caution">
    <text evidence="1">The sequence shown here is derived from an EMBL/GenBank/DDBJ whole genome shotgun (WGS) entry which is preliminary data.</text>
</comment>
<dbReference type="OrthoDB" id="5948429at2759"/>
<organism evidence="1 2">
    <name type="scientific">Desmophyllum pertusum</name>
    <dbReference type="NCBI Taxonomy" id="174260"/>
    <lineage>
        <taxon>Eukaryota</taxon>
        <taxon>Metazoa</taxon>
        <taxon>Cnidaria</taxon>
        <taxon>Anthozoa</taxon>
        <taxon>Hexacorallia</taxon>
        <taxon>Scleractinia</taxon>
        <taxon>Caryophylliina</taxon>
        <taxon>Caryophylliidae</taxon>
        <taxon>Desmophyllum</taxon>
    </lineage>
</organism>
<proteinExistence type="predicted"/>
<dbReference type="EMBL" id="MU826350">
    <property type="protein sequence ID" value="KAJ7381414.1"/>
    <property type="molecule type" value="Genomic_DNA"/>
</dbReference>
<evidence type="ECO:0000313" key="1">
    <source>
        <dbReference type="EMBL" id="KAJ7381414.1"/>
    </source>
</evidence>
<name>A0A9W9ZK03_9CNID</name>
<dbReference type="Proteomes" id="UP001163046">
    <property type="component" value="Unassembled WGS sequence"/>
</dbReference>